<feature type="compositionally biased region" description="Polar residues" evidence="1">
    <location>
        <begin position="36"/>
        <end position="50"/>
    </location>
</feature>
<organism evidence="2 3">
    <name type="scientific">Scophthalmus maximus</name>
    <name type="common">Turbot</name>
    <name type="synonym">Psetta maxima</name>
    <dbReference type="NCBI Taxonomy" id="52904"/>
    <lineage>
        <taxon>Eukaryota</taxon>
        <taxon>Metazoa</taxon>
        <taxon>Chordata</taxon>
        <taxon>Craniata</taxon>
        <taxon>Vertebrata</taxon>
        <taxon>Euteleostomi</taxon>
        <taxon>Actinopterygii</taxon>
        <taxon>Neopterygii</taxon>
        <taxon>Teleostei</taxon>
        <taxon>Neoteleostei</taxon>
        <taxon>Acanthomorphata</taxon>
        <taxon>Carangaria</taxon>
        <taxon>Pleuronectiformes</taxon>
        <taxon>Pleuronectoidei</taxon>
        <taxon>Scophthalmidae</taxon>
        <taxon>Scophthalmus</taxon>
    </lineage>
</organism>
<reference evidence="2 3" key="1">
    <citation type="submission" date="2019-06" db="EMBL/GenBank/DDBJ databases">
        <title>Draft genomes of female and male turbot (Scophthalmus maximus).</title>
        <authorList>
            <person name="Xu H."/>
            <person name="Xu X.-W."/>
            <person name="Shao C."/>
            <person name="Chen S."/>
        </authorList>
    </citation>
    <scope>NUCLEOTIDE SEQUENCE [LARGE SCALE GENOMIC DNA]</scope>
    <source>
        <strain evidence="2">Ysfricsl-2016a</strain>
        <tissue evidence="2">Blood</tissue>
    </source>
</reference>
<dbReference type="Proteomes" id="UP000438429">
    <property type="component" value="Unassembled WGS sequence"/>
</dbReference>
<name>A0A6A4RSR6_SCOMX</name>
<proteinExistence type="predicted"/>
<dbReference type="EMBL" id="VEVO01000029">
    <property type="protein sequence ID" value="KAF0022400.1"/>
    <property type="molecule type" value="Genomic_DNA"/>
</dbReference>
<dbReference type="AlphaFoldDB" id="A0A6A4RSR6"/>
<evidence type="ECO:0000256" key="1">
    <source>
        <dbReference type="SAM" id="MobiDB-lite"/>
    </source>
</evidence>
<accession>A0A6A4RSR6</accession>
<protein>
    <submittedName>
        <fullName evidence="2">Uncharacterized protein</fullName>
    </submittedName>
</protein>
<evidence type="ECO:0000313" key="2">
    <source>
        <dbReference type="EMBL" id="KAF0022400.1"/>
    </source>
</evidence>
<comment type="caution">
    <text evidence="2">The sequence shown here is derived from an EMBL/GenBank/DDBJ whole genome shotgun (WGS) entry which is preliminary data.</text>
</comment>
<gene>
    <name evidence="2" type="ORF">F2P81_025351</name>
</gene>
<feature type="region of interest" description="Disordered" evidence="1">
    <location>
        <begin position="26"/>
        <end position="52"/>
    </location>
</feature>
<evidence type="ECO:0000313" key="3">
    <source>
        <dbReference type="Proteomes" id="UP000438429"/>
    </source>
</evidence>
<sequence>MRNTSDALDVGPRAIALTIEDLCVGRRSGHSHERASPSSNSSLTDGNSLLRSGFQDRGRLGRRFLHVVKSPDAAAGNQIQI</sequence>